<dbReference type="InterPro" id="IPR016104">
    <property type="entry name" value="Pyr-dep_his/arg-deCO2ase"/>
</dbReference>
<dbReference type="EMBL" id="PFGP01000095">
    <property type="protein sequence ID" value="PIW66311.1"/>
    <property type="molecule type" value="Genomic_DNA"/>
</dbReference>
<comment type="similarity">
    <text evidence="2">Belongs to the pyruvoyl-dependent arginine decarboxylase family.</text>
</comment>
<gene>
    <name evidence="9" type="ORF">COW11_04005</name>
</gene>
<dbReference type="SFLD" id="SFLDG01170">
    <property type="entry name" value="Pyruvoyl-dependent_arginine_de"/>
    <property type="match status" value="1"/>
</dbReference>
<proteinExistence type="inferred from homology"/>
<dbReference type="PIRSF" id="PIRSF005216">
    <property type="entry name" value="Pyruvoyl-dep_arg_deCO2ase"/>
    <property type="match status" value="1"/>
</dbReference>
<dbReference type="NCBIfam" id="TIGR00286">
    <property type="entry name" value="pyruvoyl-dependent arginine decarboxylase"/>
    <property type="match status" value="1"/>
</dbReference>
<keyword evidence="6" id="KW-0456">Lyase</keyword>
<dbReference type="PANTHER" id="PTHR40438">
    <property type="entry name" value="PYRUVOYL-DEPENDENT ARGININE DECARBOXYLASE"/>
    <property type="match status" value="1"/>
</dbReference>
<keyword evidence="7" id="KW-0670">Pyruvate</keyword>
<evidence type="ECO:0000256" key="1">
    <source>
        <dbReference type="ARBA" id="ARBA00001928"/>
    </source>
</evidence>
<protein>
    <recommendedName>
        <fullName evidence="4">Pyruvoyl-dependent arginine decarboxylase AaxB</fullName>
        <ecNumber evidence="3">4.1.1.19</ecNumber>
    </recommendedName>
</protein>
<dbReference type="NCBIfam" id="NF009064">
    <property type="entry name" value="PRK12398.1"/>
    <property type="match status" value="1"/>
</dbReference>
<evidence type="ECO:0000256" key="6">
    <source>
        <dbReference type="ARBA" id="ARBA00023239"/>
    </source>
</evidence>
<dbReference type="GO" id="GO:0008792">
    <property type="term" value="F:arginine decarboxylase activity"/>
    <property type="evidence" value="ECO:0007669"/>
    <property type="project" value="UniProtKB-EC"/>
</dbReference>
<dbReference type="InterPro" id="IPR002724">
    <property type="entry name" value="Pyruvoyl-dep_arg_deCO2ase"/>
</dbReference>
<dbReference type="HAMAP" id="MF_01404">
    <property type="entry name" value="PvlArgDC"/>
    <property type="match status" value="1"/>
</dbReference>
<reference evidence="9 10" key="1">
    <citation type="submission" date="2017-09" db="EMBL/GenBank/DDBJ databases">
        <title>Depth-based differentiation of microbial function through sediment-hosted aquifers and enrichment of novel symbionts in the deep terrestrial subsurface.</title>
        <authorList>
            <person name="Probst A.J."/>
            <person name="Ladd B."/>
            <person name="Jarett J.K."/>
            <person name="Geller-Mcgrath D.E."/>
            <person name="Sieber C.M."/>
            <person name="Emerson J.B."/>
            <person name="Anantharaman K."/>
            <person name="Thomas B.C."/>
            <person name="Malmstrom R."/>
            <person name="Stieglmeier M."/>
            <person name="Klingl A."/>
            <person name="Woyke T."/>
            <person name="Ryan C.M."/>
            <person name="Banfield J.F."/>
        </authorList>
    </citation>
    <scope>NUCLEOTIDE SEQUENCE [LARGE SCALE GENOMIC DNA]</scope>
    <source>
        <strain evidence="9">CG12_big_fil_rev_8_21_14_0_65_43_15</strain>
    </source>
</reference>
<dbReference type="Gene3D" id="3.50.20.10">
    <property type="entry name" value="Pyruvoyl-Dependent Histidine Decarboxylase, subunit B"/>
    <property type="match status" value="1"/>
</dbReference>
<dbReference type="Pfam" id="PF01862">
    <property type="entry name" value="PvlArgDC"/>
    <property type="match status" value="1"/>
</dbReference>
<dbReference type="InterPro" id="IPR016105">
    <property type="entry name" value="Pyr-dep_his/arg-deCO2ase_sand"/>
</dbReference>
<dbReference type="SFLD" id="SFLDS00055">
    <property type="entry name" value="Pyruvoyl-Dependent_Histidine/A"/>
    <property type="match status" value="1"/>
</dbReference>
<name>A0A2J0LEP0_9BACT</name>
<comment type="caution">
    <text evidence="9">The sequence shown here is derived from an EMBL/GenBank/DDBJ whole genome shotgun (WGS) entry which is preliminary data.</text>
</comment>
<dbReference type="AlphaFoldDB" id="A0A2J0LEP0"/>
<evidence type="ECO:0000256" key="4">
    <source>
        <dbReference type="ARBA" id="ARBA00014727"/>
    </source>
</evidence>
<dbReference type="GO" id="GO:0006527">
    <property type="term" value="P:L-arginine catabolic process"/>
    <property type="evidence" value="ECO:0007669"/>
    <property type="project" value="InterPro"/>
</dbReference>
<evidence type="ECO:0000256" key="5">
    <source>
        <dbReference type="ARBA" id="ARBA00022793"/>
    </source>
</evidence>
<comment type="cofactor">
    <cofactor evidence="1">
        <name>pyruvate</name>
        <dbReference type="ChEBI" id="CHEBI:15361"/>
    </cofactor>
</comment>
<comment type="catalytic activity">
    <reaction evidence="8">
        <text>L-arginine + H(+) = agmatine + CO2</text>
        <dbReference type="Rhea" id="RHEA:17641"/>
        <dbReference type="ChEBI" id="CHEBI:15378"/>
        <dbReference type="ChEBI" id="CHEBI:16526"/>
        <dbReference type="ChEBI" id="CHEBI:32682"/>
        <dbReference type="ChEBI" id="CHEBI:58145"/>
        <dbReference type="EC" id="4.1.1.19"/>
    </reaction>
</comment>
<evidence type="ECO:0000313" key="9">
    <source>
        <dbReference type="EMBL" id="PIW66311.1"/>
    </source>
</evidence>
<evidence type="ECO:0000256" key="7">
    <source>
        <dbReference type="ARBA" id="ARBA00023317"/>
    </source>
</evidence>
<evidence type="ECO:0000313" key="10">
    <source>
        <dbReference type="Proteomes" id="UP000231267"/>
    </source>
</evidence>
<sequence>MLVPTKIFFTKGVGVHKDKLTSFEIALRKAEIEAFNLVTVSSILPPGCKLVSKEHGVKCLRHGQIVFCVMARSDTNEPNRLIVSSVGLAVPADSDHYGYLSEHHACGETEERAGAYAEDLAASMLASIMDIDFDADKNWDERKQEFQTSGKIIRTRNITQSAEGNKDGLWTSVVAAAVFIT</sequence>
<evidence type="ECO:0000256" key="2">
    <source>
        <dbReference type="ARBA" id="ARBA00008611"/>
    </source>
</evidence>
<dbReference type="Proteomes" id="UP000231267">
    <property type="component" value="Unassembled WGS sequence"/>
</dbReference>
<dbReference type="SUPFAM" id="SSF56271">
    <property type="entry name" value="Pyruvoyl-dependent histidine and arginine decarboxylases"/>
    <property type="match status" value="1"/>
</dbReference>
<keyword evidence="5" id="KW-0210">Decarboxylase</keyword>
<evidence type="ECO:0000256" key="3">
    <source>
        <dbReference type="ARBA" id="ARBA00012426"/>
    </source>
</evidence>
<organism evidence="9 10">
    <name type="scientific">Candidatus Taenaricola geysiri</name>
    <dbReference type="NCBI Taxonomy" id="1974752"/>
    <lineage>
        <taxon>Bacteria</taxon>
        <taxon>Pseudomonadati</taxon>
        <taxon>Candidatus Omnitrophota</taxon>
        <taxon>Candidatus Taenaricola</taxon>
    </lineage>
</organism>
<accession>A0A2J0LEP0</accession>
<evidence type="ECO:0000256" key="8">
    <source>
        <dbReference type="ARBA" id="ARBA00049309"/>
    </source>
</evidence>
<dbReference type="EC" id="4.1.1.19" evidence="3"/>
<dbReference type="PANTHER" id="PTHR40438:SF1">
    <property type="entry name" value="PYRUVOYL-DEPENDENT ARGININE DECARBOXYLASE"/>
    <property type="match status" value="1"/>
</dbReference>